<dbReference type="CDD" id="cd12173">
    <property type="entry name" value="PGDH_4"/>
    <property type="match status" value="1"/>
</dbReference>
<gene>
    <name evidence="7" type="ORF">FKG95_06415</name>
</gene>
<dbReference type="SUPFAM" id="SSF51735">
    <property type="entry name" value="NAD(P)-binding Rossmann-fold domains"/>
    <property type="match status" value="1"/>
</dbReference>
<dbReference type="InterPro" id="IPR029753">
    <property type="entry name" value="D-isomer_DH_CS"/>
</dbReference>
<feature type="domain" description="D-isomer specific 2-hydroxyacid dehydrogenase catalytic" evidence="5">
    <location>
        <begin position="6"/>
        <end position="308"/>
    </location>
</feature>
<evidence type="ECO:0000256" key="4">
    <source>
        <dbReference type="RuleBase" id="RU003719"/>
    </source>
</evidence>
<name>A0A545TXC3_9PROT</name>
<dbReference type="GO" id="GO:0047545">
    <property type="term" value="F:(S)-2-hydroxyglutarate dehydrogenase activity"/>
    <property type="evidence" value="ECO:0007669"/>
    <property type="project" value="UniProtKB-ARBA"/>
</dbReference>
<evidence type="ECO:0000256" key="1">
    <source>
        <dbReference type="ARBA" id="ARBA00005854"/>
    </source>
</evidence>
<dbReference type="GO" id="GO:0004617">
    <property type="term" value="F:phosphoglycerate dehydrogenase activity"/>
    <property type="evidence" value="ECO:0007669"/>
    <property type="project" value="UniProtKB-ARBA"/>
</dbReference>
<keyword evidence="2 4" id="KW-0560">Oxidoreductase</keyword>
<dbReference type="Gene3D" id="3.40.50.720">
    <property type="entry name" value="NAD(P)-binding Rossmann-like Domain"/>
    <property type="match status" value="2"/>
</dbReference>
<dbReference type="Pfam" id="PF00389">
    <property type="entry name" value="2-Hacid_dh"/>
    <property type="match status" value="1"/>
</dbReference>
<dbReference type="SUPFAM" id="SSF52283">
    <property type="entry name" value="Formate/glycerate dehydrogenase catalytic domain-like"/>
    <property type="match status" value="1"/>
</dbReference>
<dbReference type="InterPro" id="IPR006139">
    <property type="entry name" value="D-isomer_2_OHA_DH_cat_dom"/>
</dbReference>
<comment type="caution">
    <text evidence="7">The sequence shown here is derived from an EMBL/GenBank/DDBJ whole genome shotgun (WGS) entry which is preliminary data.</text>
</comment>
<dbReference type="InterPro" id="IPR006140">
    <property type="entry name" value="D-isomer_DH_NAD-bd"/>
</dbReference>
<evidence type="ECO:0000259" key="5">
    <source>
        <dbReference type="Pfam" id="PF00389"/>
    </source>
</evidence>
<sequence>MPDIVVSEFMDQAAVDDLNRDFDVHYDPDLADRPEELIRLVAAARALIVRNRTQVRGGLLEAANSLEVVGRLGVGLDNIDLEACGARNIEVCPASGANDDSVAEYVIAMTMVLLRGAFQTRDAVIAGEWPRQASIGREAAGKQMGLIGYGGIARNVAVRARAMGMRTAAFDPFLPPDHPVWWDCQKCELNDLLASSDVISLHVPLNDETRNLLDAEAIAGLKKGAVVINTARGGVIDEPALAEALRMGALGGAALDVFAVEPLTAQAGSQFAGVPNLFLTPHIAGVTEEGNVRVSAVTADNVRKVLEKRR</sequence>
<dbReference type="EMBL" id="VHSH01000002">
    <property type="protein sequence ID" value="TQV81869.1"/>
    <property type="molecule type" value="Genomic_DNA"/>
</dbReference>
<organism evidence="7 8">
    <name type="scientific">Denitrobaculum tricleocarpae</name>
    <dbReference type="NCBI Taxonomy" id="2591009"/>
    <lineage>
        <taxon>Bacteria</taxon>
        <taxon>Pseudomonadati</taxon>
        <taxon>Pseudomonadota</taxon>
        <taxon>Alphaproteobacteria</taxon>
        <taxon>Rhodospirillales</taxon>
        <taxon>Rhodospirillaceae</taxon>
        <taxon>Denitrobaculum</taxon>
    </lineage>
</organism>
<dbReference type="GO" id="GO:0051287">
    <property type="term" value="F:NAD binding"/>
    <property type="evidence" value="ECO:0007669"/>
    <property type="project" value="InterPro"/>
</dbReference>
<dbReference type="RefSeq" id="WP_142895500.1">
    <property type="nucleotide sequence ID" value="NZ_ML660053.1"/>
</dbReference>
<dbReference type="PROSITE" id="PS00671">
    <property type="entry name" value="D_2_HYDROXYACID_DH_3"/>
    <property type="match status" value="1"/>
</dbReference>
<dbReference type="FunFam" id="3.40.50.720:FF:000041">
    <property type="entry name" value="D-3-phosphoglycerate dehydrogenase"/>
    <property type="match status" value="1"/>
</dbReference>
<proteinExistence type="inferred from homology"/>
<dbReference type="InterPro" id="IPR036291">
    <property type="entry name" value="NAD(P)-bd_dom_sf"/>
</dbReference>
<evidence type="ECO:0000256" key="2">
    <source>
        <dbReference type="ARBA" id="ARBA00023002"/>
    </source>
</evidence>
<keyword evidence="3" id="KW-0520">NAD</keyword>
<feature type="domain" description="D-isomer specific 2-hydroxyacid dehydrogenase NAD-binding" evidence="6">
    <location>
        <begin position="107"/>
        <end position="284"/>
    </location>
</feature>
<dbReference type="PANTHER" id="PTHR42789:SF1">
    <property type="entry name" value="D-ISOMER SPECIFIC 2-HYDROXYACID DEHYDROGENASE FAMILY PROTEIN (AFU_ORTHOLOGUE AFUA_6G10090)"/>
    <property type="match status" value="1"/>
</dbReference>
<dbReference type="Pfam" id="PF02826">
    <property type="entry name" value="2-Hacid_dh_C"/>
    <property type="match status" value="1"/>
</dbReference>
<evidence type="ECO:0000256" key="3">
    <source>
        <dbReference type="ARBA" id="ARBA00023027"/>
    </source>
</evidence>
<dbReference type="OrthoDB" id="9793626at2"/>
<evidence type="ECO:0000313" key="8">
    <source>
        <dbReference type="Proteomes" id="UP000315252"/>
    </source>
</evidence>
<evidence type="ECO:0000313" key="7">
    <source>
        <dbReference type="EMBL" id="TQV81869.1"/>
    </source>
</evidence>
<dbReference type="PANTHER" id="PTHR42789">
    <property type="entry name" value="D-ISOMER SPECIFIC 2-HYDROXYACID DEHYDROGENASE FAMILY PROTEIN (AFU_ORTHOLOGUE AFUA_6G10090)"/>
    <property type="match status" value="1"/>
</dbReference>
<reference evidence="7 8" key="1">
    <citation type="submission" date="2019-06" db="EMBL/GenBank/DDBJ databases">
        <title>Whole genome sequence for Rhodospirillaceae sp. R148.</title>
        <authorList>
            <person name="Wang G."/>
        </authorList>
    </citation>
    <scope>NUCLEOTIDE SEQUENCE [LARGE SCALE GENOMIC DNA]</scope>
    <source>
        <strain evidence="7 8">R148</strain>
    </source>
</reference>
<accession>A0A545TXC3</accession>
<keyword evidence="8" id="KW-1185">Reference proteome</keyword>
<dbReference type="InterPro" id="IPR050857">
    <property type="entry name" value="D-2-hydroxyacid_DH"/>
</dbReference>
<dbReference type="GO" id="GO:0006564">
    <property type="term" value="P:L-serine biosynthetic process"/>
    <property type="evidence" value="ECO:0007669"/>
    <property type="project" value="UniProtKB-ARBA"/>
</dbReference>
<dbReference type="Proteomes" id="UP000315252">
    <property type="component" value="Unassembled WGS sequence"/>
</dbReference>
<comment type="similarity">
    <text evidence="1 4">Belongs to the D-isomer specific 2-hydroxyacid dehydrogenase family.</text>
</comment>
<protein>
    <submittedName>
        <fullName evidence="7">Hydroxyacid dehydrogenase</fullName>
    </submittedName>
</protein>
<evidence type="ECO:0000259" key="6">
    <source>
        <dbReference type="Pfam" id="PF02826"/>
    </source>
</evidence>
<dbReference type="PROSITE" id="PS00670">
    <property type="entry name" value="D_2_HYDROXYACID_DH_2"/>
    <property type="match status" value="1"/>
</dbReference>
<dbReference type="AlphaFoldDB" id="A0A545TXC3"/>